<evidence type="ECO:0000313" key="1">
    <source>
        <dbReference type="EMBL" id="PIN01267.1"/>
    </source>
</evidence>
<organism evidence="1 2">
    <name type="scientific">Handroanthus impetiginosus</name>
    <dbReference type="NCBI Taxonomy" id="429701"/>
    <lineage>
        <taxon>Eukaryota</taxon>
        <taxon>Viridiplantae</taxon>
        <taxon>Streptophyta</taxon>
        <taxon>Embryophyta</taxon>
        <taxon>Tracheophyta</taxon>
        <taxon>Spermatophyta</taxon>
        <taxon>Magnoliopsida</taxon>
        <taxon>eudicotyledons</taxon>
        <taxon>Gunneridae</taxon>
        <taxon>Pentapetalae</taxon>
        <taxon>asterids</taxon>
        <taxon>lamiids</taxon>
        <taxon>Lamiales</taxon>
        <taxon>Bignoniaceae</taxon>
        <taxon>Crescentiina</taxon>
        <taxon>Tabebuia alliance</taxon>
        <taxon>Handroanthus</taxon>
    </lineage>
</organism>
<evidence type="ECO:0000313" key="2">
    <source>
        <dbReference type="Proteomes" id="UP000231279"/>
    </source>
</evidence>
<comment type="caution">
    <text evidence="1">The sequence shown here is derived from an EMBL/GenBank/DDBJ whole genome shotgun (WGS) entry which is preliminary data.</text>
</comment>
<sequence length="49" mass="5707">MSSAWTNMSFAIIRRDVEWEWENSGWSLWYIYIIGSSCSLSEELSSGKI</sequence>
<name>A0A2G9G7J0_9LAMI</name>
<keyword evidence="2" id="KW-1185">Reference proteome</keyword>
<gene>
    <name evidence="1" type="ORF">CDL12_26228</name>
</gene>
<dbReference type="Proteomes" id="UP000231279">
    <property type="component" value="Unassembled WGS sequence"/>
</dbReference>
<proteinExistence type="predicted"/>
<accession>A0A2G9G7J0</accession>
<reference evidence="2" key="1">
    <citation type="journal article" date="2018" name="Gigascience">
        <title>Genome assembly of the Pink Ipe (Handroanthus impetiginosus, Bignoniaceae), a highly valued, ecologically keystone Neotropical timber forest tree.</title>
        <authorList>
            <person name="Silva-Junior O.B."/>
            <person name="Grattapaglia D."/>
            <person name="Novaes E."/>
            <person name="Collevatti R.G."/>
        </authorList>
    </citation>
    <scope>NUCLEOTIDE SEQUENCE [LARGE SCALE GENOMIC DNA]</scope>
    <source>
        <strain evidence="2">cv. UFG-1</strain>
    </source>
</reference>
<dbReference type="AlphaFoldDB" id="A0A2G9G7J0"/>
<dbReference type="EMBL" id="NKXS01006501">
    <property type="protein sequence ID" value="PIN01267.1"/>
    <property type="molecule type" value="Genomic_DNA"/>
</dbReference>
<protein>
    <submittedName>
        <fullName evidence="1">Uncharacterized protein</fullName>
    </submittedName>
</protein>